<dbReference type="SMART" id="SM00388">
    <property type="entry name" value="HisKA"/>
    <property type="match status" value="1"/>
</dbReference>
<comment type="catalytic activity">
    <reaction evidence="1">
        <text>ATP + protein L-histidine = ADP + protein N-phospho-L-histidine.</text>
        <dbReference type="EC" id="2.7.13.3"/>
    </reaction>
</comment>
<dbReference type="CDD" id="cd00082">
    <property type="entry name" value="HisKA"/>
    <property type="match status" value="1"/>
</dbReference>
<feature type="domain" description="Histidine kinase" evidence="12">
    <location>
        <begin position="239"/>
        <end position="457"/>
    </location>
</feature>
<dbReference type="Gene3D" id="3.30.565.10">
    <property type="entry name" value="Histidine kinase-like ATPase, C-terminal domain"/>
    <property type="match status" value="1"/>
</dbReference>
<dbReference type="EMBL" id="JADKFW010000004">
    <property type="protein sequence ID" value="MBK9717096.1"/>
    <property type="molecule type" value="Genomic_DNA"/>
</dbReference>
<evidence type="ECO:0000256" key="5">
    <source>
        <dbReference type="ARBA" id="ARBA00022679"/>
    </source>
</evidence>
<evidence type="ECO:0000256" key="10">
    <source>
        <dbReference type="ARBA" id="ARBA00023136"/>
    </source>
</evidence>
<evidence type="ECO:0000256" key="2">
    <source>
        <dbReference type="ARBA" id="ARBA00004370"/>
    </source>
</evidence>
<dbReference type="InterPro" id="IPR003594">
    <property type="entry name" value="HATPase_dom"/>
</dbReference>
<dbReference type="PROSITE" id="PS50109">
    <property type="entry name" value="HIS_KIN"/>
    <property type="match status" value="1"/>
</dbReference>
<dbReference type="Gene3D" id="1.10.287.130">
    <property type="match status" value="1"/>
</dbReference>
<reference evidence="14 15" key="1">
    <citation type="submission" date="2020-10" db="EMBL/GenBank/DDBJ databases">
        <title>Connecting structure to function with the recovery of over 1000 high-quality activated sludge metagenome-assembled genomes encoding full-length rRNA genes using long-read sequencing.</title>
        <authorList>
            <person name="Singleton C.M."/>
            <person name="Petriglieri F."/>
            <person name="Kristensen J.M."/>
            <person name="Kirkegaard R.H."/>
            <person name="Michaelsen T.Y."/>
            <person name="Andersen M.H."/>
            <person name="Karst S.M."/>
            <person name="Dueholm M.S."/>
            <person name="Nielsen P.H."/>
            <person name="Albertsen M."/>
        </authorList>
    </citation>
    <scope>NUCLEOTIDE SEQUENCE [LARGE SCALE GENOMIC DNA]</scope>
    <source>
        <strain evidence="14">Ribe_18-Q3-R11-54_BAT3C.373</strain>
    </source>
</reference>
<dbReference type="SUPFAM" id="SSF158472">
    <property type="entry name" value="HAMP domain-like"/>
    <property type="match status" value="1"/>
</dbReference>
<dbReference type="CDD" id="cd06225">
    <property type="entry name" value="HAMP"/>
    <property type="match status" value="1"/>
</dbReference>
<evidence type="ECO:0000256" key="7">
    <source>
        <dbReference type="ARBA" id="ARBA00022777"/>
    </source>
</evidence>
<dbReference type="InterPro" id="IPR036097">
    <property type="entry name" value="HisK_dim/P_sf"/>
</dbReference>
<evidence type="ECO:0000256" key="8">
    <source>
        <dbReference type="ARBA" id="ARBA00022989"/>
    </source>
</evidence>
<keyword evidence="9" id="KW-0902">Two-component regulatory system</keyword>
<evidence type="ECO:0000259" key="12">
    <source>
        <dbReference type="PROSITE" id="PS50109"/>
    </source>
</evidence>
<evidence type="ECO:0000313" key="15">
    <source>
        <dbReference type="Proteomes" id="UP000808349"/>
    </source>
</evidence>
<dbReference type="PANTHER" id="PTHR45436:SF5">
    <property type="entry name" value="SENSOR HISTIDINE KINASE TRCS"/>
    <property type="match status" value="1"/>
</dbReference>
<dbReference type="InterPro" id="IPR036890">
    <property type="entry name" value="HATPase_C_sf"/>
</dbReference>
<evidence type="ECO:0000256" key="11">
    <source>
        <dbReference type="SAM" id="Phobius"/>
    </source>
</evidence>
<comment type="subcellular location">
    <subcellularLocation>
        <location evidence="2">Membrane</location>
    </subcellularLocation>
</comment>
<keyword evidence="4" id="KW-0597">Phosphoprotein</keyword>
<accession>A0A9D7S8Z3</accession>
<evidence type="ECO:0000313" key="14">
    <source>
        <dbReference type="EMBL" id="MBK9717096.1"/>
    </source>
</evidence>
<dbReference type="SUPFAM" id="SSF47384">
    <property type="entry name" value="Homodimeric domain of signal transducing histidine kinase"/>
    <property type="match status" value="1"/>
</dbReference>
<keyword evidence="10 11" id="KW-0472">Membrane</keyword>
<evidence type="ECO:0000256" key="4">
    <source>
        <dbReference type="ARBA" id="ARBA00022553"/>
    </source>
</evidence>
<dbReference type="Pfam" id="PF00672">
    <property type="entry name" value="HAMP"/>
    <property type="match status" value="1"/>
</dbReference>
<evidence type="ECO:0000256" key="1">
    <source>
        <dbReference type="ARBA" id="ARBA00000085"/>
    </source>
</evidence>
<evidence type="ECO:0000256" key="9">
    <source>
        <dbReference type="ARBA" id="ARBA00023012"/>
    </source>
</evidence>
<dbReference type="Pfam" id="PF00512">
    <property type="entry name" value="HisKA"/>
    <property type="match status" value="1"/>
</dbReference>
<dbReference type="PROSITE" id="PS50885">
    <property type="entry name" value="HAMP"/>
    <property type="match status" value="1"/>
</dbReference>
<comment type="caution">
    <text evidence="14">The sequence shown here is derived from an EMBL/GenBank/DDBJ whole genome shotgun (WGS) entry which is preliminary data.</text>
</comment>
<dbReference type="GO" id="GO:0005886">
    <property type="term" value="C:plasma membrane"/>
    <property type="evidence" value="ECO:0007669"/>
    <property type="project" value="TreeGrafter"/>
</dbReference>
<dbReference type="SMART" id="SM00304">
    <property type="entry name" value="HAMP"/>
    <property type="match status" value="1"/>
</dbReference>
<dbReference type="PRINTS" id="PR00344">
    <property type="entry name" value="BCTRLSENSOR"/>
</dbReference>
<dbReference type="InterPro" id="IPR004358">
    <property type="entry name" value="Sig_transdc_His_kin-like_C"/>
</dbReference>
<dbReference type="Pfam" id="PF02518">
    <property type="entry name" value="HATPase_c"/>
    <property type="match status" value="1"/>
</dbReference>
<gene>
    <name evidence="14" type="ORF">IPO85_06220</name>
</gene>
<dbReference type="SMART" id="SM00387">
    <property type="entry name" value="HATPase_c"/>
    <property type="match status" value="1"/>
</dbReference>
<name>A0A9D7S8Z3_9BACT</name>
<dbReference type="InterPro" id="IPR005467">
    <property type="entry name" value="His_kinase_dom"/>
</dbReference>
<dbReference type="AlphaFoldDB" id="A0A9D7S8Z3"/>
<dbReference type="InterPro" id="IPR050428">
    <property type="entry name" value="TCS_sensor_his_kinase"/>
</dbReference>
<feature type="domain" description="HAMP" evidence="13">
    <location>
        <begin position="178"/>
        <end position="231"/>
    </location>
</feature>
<dbReference type="Proteomes" id="UP000808349">
    <property type="component" value="Unassembled WGS sequence"/>
</dbReference>
<evidence type="ECO:0000256" key="3">
    <source>
        <dbReference type="ARBA" id="ARBA00012438"/>
    </source>
</evidence>
<evidence type="ECO:0000256" key="6">
    <source>
        <dbReference type="ARBA" id="ARBA00022692"/>
    </source>
</evidence>
<protein>
    <recommendedName>
        <fullName evidence="3">histidine kinase</fullName>
        <ecNumber evidence="3">2.7.13.3</ecNumber>
    </recommendedName>
</protein>
<keyword evidence="7" id="KW-0418">Kinase</keyword>
<dbReference type="InterPro" id="IPR003660">
    <property type="entry name" value="HAMP_dom"/>
</dbReference>
<dbReference type="EC" id="2.7.13.3" evidence="3"/>
<keyword evidence="5" id="KW-0808">Transferase</keyword>
<dbReference type="SUPFAM" id="SSF55874">
    <property type="entry name" value="ATPase domain of HSP90 chaperone/DNA topoisomerase II/histidine kinase"/>
    <property type="match status" value="1"/>
</dbReference>
<sequence>MQIRTKLTLWFILLVAFLLQASLYFIYYKFKDYTEDEFYTGLKSKAFMTAEMVINNDKELAPIIRHSDESEIIQMPVRENFIIYNQRLEKVYSFSPQHGDNVPEHTLQQIISKGELRFKHGPLNALGIYYPNKYNKQFIIISEGIIDLHNLNNLKTILIIDFLIILLFVSLFGWFFAGRAMQPVANIMNQIDRILPSDLSQRLVESKNKDELSRLSMTFNQLLDRIQEAFKIQKSFLSNISHELKNPLTVITSQIEVILSKDRNAEAYHQTLASVLEDVKALNIVSDQLMQLARLSSNSNEIIFDELRVDDVIWQAREQVMKNHSDYKVLFQTNDFPDNPEKMQIMGSANLLRTALINLMDNGCKFSPDHTVHVFLGFNKNNHLYVVVQDHGPGISDEERQLIFEPFYRSSKTNTIKGSGIGLSLVKSIVKIHHAVLTVETQEHQGTSFIITFNKSSED</sequence>
<organism evidence="14 15">
    <name type="scientific">Candidatus Defluviibacterium haderslevense</name>
    <dbReference type="NCBI Taxonomy" id="2981993"/>
    <lineage>
        <taxon>Bacteria</taxon>
        <taxon>Pseudomonadati</taxon>
        <taxon>Bacteroidota</taxon>
        <taxon>Saprospiria</taxon>
        <taxon>Saprospirales</taxon>
        <taxon>Saprospiraceae</taxon>
        <taxon>Candidatus Defluviibacterium</taxon>
    </lineage>
</organism>
<evidence type="ECO:0000259" key="13">
    <source>
        <dbReference type="PROSITE" id="PS50885"/>
    </source>
</evidence>
<dbReference type="PANTHER" id="PTHR45436">
    <property type="entry name" value="SENSOR HISTIDINE KINASE YKOH"/>
    <property type="match status" value="1"/>
</dbReference>
<keyword evidence="8 11" id="KW-1133">Transmembrane helix</keyword>
<feature type="transmembrane region" description="Helical" evidence="11">
    <location>
        <begin position="7"/>
        <end position="27"/>
    </location>
</feature>
<dbReference type="CDD" id="cd00075">
    <property type="entry name" value="HATPase"/>
    <property type="match status" value="1"/>
</dbReference>
<dbReference type="GO" id="GO:0000155">
    <property type="term" value="F:phosphorelay sensor kinase activity"/>
    <property type="evidence" value="ECO:0007669"/>
    <property type="project" value="InterPro"/>
</dbReference>
<dbReference type="InterPro" id="IPR003661">
    <property type="entry name" value="HisK_dim/P_dom"/>
</dbReference>
<keyword evidence="6 11" id="KW-0812">Transmembrane</keyword>
<dbReference type="Gene3D" id="6.10.340.10">
    <property type="match status" value="1"/>
</dbReference>
<feature type="transmembrane region" description="Helical" evidence="11">
    <location>
        <begin position="157"/>
        <end position="177"/>
    </location>
</feature>
<proteinExistence type="predicted"/>